<sequence length="156" mass="18054">MEQVVLKQLEIVRQLTVNAVKDLTEETVVKIPEGFNNHIKWNLGHIYLVQERFAFFFSGEPMNLPENFDRLFGRGTKPADWNEEVPTLSELLVLLEEQPKRIQESLKGRLNESVERPYTTSSGVTLSTIGEFINFSLYHEGLHLHAISTLKRFINR</sequence>
<organism evidence="2 3">
    <name type="scientific">Robertmurraya mangrovi</name>
    <dbReference type="NCBI Taxonomy" id="3098077"/>
    <lineage>
        <taxon>Bacteria</taxon>
        <taxon>Bacillati</taxon>
        <taxon>Bacillota</taxon>
        <taxon>Bacilli</taxon>
        <taxon>Bacillales</taxon>
        <taxon>Bacillaceae</taxon>
        <taxon>Robertmurraya</taxon>
    </lineage>
</organism>
<gene>
    <name evidence="2" type="ORF">SM124_15020</name>
</gene>
<dbReference type="InterPro" id="IPR024775">
    <property type="entry name" value="DinB-like"/>
</dbReference>
<evidence type="ECO:0000259" key="1">
    <source>
        <dbReference type="Pfam" id="PF12867"/>
    </source>
</evidence>
<name>A0ABU5J0S9_9BACI</name>
<feature type="domain" description="DinB-like" evidence="1">
    <location>
        <begin position="8"/>
        <end position="146"/>
    </location>
</feature>
<evidence type="ECO:0000313" key="3">
    <source>
        <dbReference type="Proteomes" id="UP001290455"/>
    </source>
</evidence>
<comment type="caution">
    <text evidence="2">The sequence shown here is derived from an EMBL/GenBank/DDBJ whole genome shotgun (WGS) entry which is preliminary data.</text>
</comment>
<proteinExistence type="predicted"/>
<dbReference type="Gene3D" id="1.20.120.450">
    <property type="entry name" value="dinb family like domain"/>
    <property type="match status" value="1"/>
</dbReference>
<accession>A0ABU5J0S9</accession>
<evidence type="ECO:0000313" key="2">
    <source>
        <dbReference type="EMBL" id="MDZ5473028.1"/>
    </source>
</evidence>
<dbReference type="SUPFAM" id="SSF109854">
    <property type="entry name" value="DinB/YfiT-like putative metalloenzymes"/>
    <property type="match status" value="1"/>
</dbReference>
<protein>
    <submittedName>
        <fullName evidence="2">DinB family protein</fullName>
    </submittedName>
</protein>
<keyword evidence="3" id="KW-1185">Reference proteome</keyword>
<dbReference type="Pfam" id="PF12867">
    <property type="entry name" value="DinB_2"/>
    <property type="match status" value="1"/>
</dbReference>
<reference evidence="2 3" key="1">
    <citation type="submission" date="2023-11" db="EMBL/GenBank/DDBJ databases">
        <title>Bacillus jintuensis, isolated from a mudflat on the Beibu Gulf coast.</title>
        <authorList>
            <person name="Li M."/>
        </authorList>
    </citation>
    <scope>NUCLEOTIDE SEQUENCE [LARGE SCALE GENOMIC DNA]</scope>
    <source>
        <strain evidence="2 3">31A1R</strain>
    </source>
</reference>
<dbReference type="RefSeq" id="WP_322447328.1">
    <property type="nucleotide sequence ID" value="NZ_JAXOFX010000010.1"/>
</dbReference>
<dbReference type="Proteomes" id="UP001290455">
    <property type="component" value="Unassembled WGS sequence"/>
</dbReference>
<dbReference type="InterPro" id="IPR034660">
    <property type="entry name" value="DinB/YfiT-like"/>
</dbReference>
<dbReference type="EMBL" id="JAXOFX010000010">
    <property type="protein sequence ID" value="MDZ5473028.1"/>
    <property type="molecule type" value="Genomic_DNA"/>
</dbReference>